<proteinExistence type="inferred from homology"/>
<evidence type="ECO:0000313" key="9">
    <source>
        <dbReference type="Proteomes" id="UP000006765"/>
    </source>
</evidence>
<sequence length="462" mass="52532">MSLTADTPAIRAQNAADEVARAYLPVGMPNPRITATVADPVLEQRFGRLWWIAFVAASGLTVTMIVSLVWLVWQGVGIWGINTTNVWGFAIANYVWWIGIGNAGTLISSMLLLTRQRWRASISRFAEAMTLFAAAIAGLFPIFHLGRPWFFFWLVPYPNTMDLMPQWRSPLVWDFFAIASYLIFSLLFWYTGALPDFATMRDKAKGRIGRKIYGAFALGWRGSARHWHHYEAYYRAMAALGVPLVVSVHSVVGMDFAAGVMSGWNETIFPPYFVVGAMFSGFAMVVVLAALIRRGLGLHDLITMNHFDVMARILLVASLIMSISYVTEWFFAWYSGDYSERFVTWFEFQGIYAPFYWTMLACNCLFPLLYAFRAARRSLPIVIAVAILINVGMWLERILIISETLSRGHLPSQWRVYVPTIWDWLLLAGTLGFFAWMFLLFVRLVPAVSIHEVKERTREAEA</sequence>
<evidence type="ECO:0000256" key="3">
    <source>
        <dbReference type="ARBA" id="ARBA00022475"/>
    </source>
</evidence>
<dbReference type="eggNOG" id="COG5557">
    <property type="taxonomic scope" value="Bacteria"/>
</dbReference>
<organism evidence="8 9">
    <name type="scientific">Oceaniovalibus guishaninsula JLT2003</name>
    <dbReference type="NCBI Taxonomy" id="1231392"/>
    <lineage>
        <taxon>Bacteria</taxon>
        <taxon>Pseudomonadati</taxon>
        <taxon>Pseudomonadota</taxon>
        <taxon>Alphaproteobacteria</taxon>
        <taxon>Rhodobacterales</taxon>
        <taxon>Roseobacteraceae</taxon>
        <taxon>Oceaniovalibus</taxon>
    </lineage>
</organism>
<evidence type="ECO:0000256" key="5">
    <source>
        <dbReference type="ARBA" id="ARBA00022989"/>
    </source>
</evidence>
<reference evidence="8 9" key="1">
    <citation type="journal article" date="2012" name="J. Bacteriol.">
        <title>Draft Genome Sequence of Oceaniovalibus guishaninsula JLT2003T.</title>
        <authorList>
            <person name="Tang K."/>
            <person name="Liu K."/>
            <person name="Jiao N."/>
        </authorList>
    </citation>
    <scope>NUCLEOTIDE SEQUENCE [LARGE SCALE GENOMIC DNA]</scope>
    <source>
        <strain evidence="8 9">JLT2003</strain>
    </source>
</reference>
<feature type="transmembrane region" description="Helical" evidence="7">
    <location>
        <begin position="93"/>
        <end position="113"/>
    </location>
</feature>
<dbReference type="PANTHER" id="PTHR43044:SF2">
    <property type="entry name" value="POLYSULPHIDE REDUCTASE NRFD"/>
    <property type="match status" value="1"/>
</dbReference>
<feature type="transmembrane region" description="Helical" evidence="7">
    <location>
        <begin position="421"/>
        <end position="442"/>
    </location>
</feature>
<feature type="transmembrane region" description="Helical" evidence="7">
    <location>
        <begin position="171"/>
        <end position="191"/>
    </location>
</feature>
<comment type="similarity">
    <text evidence="2">Belongs to the NrfD family.</text>
</comment>
<dbReference type="InterPro" id="IPR005614">
    <property type="entry name" value="NrfD-like"/>
</dbReference>
<feature type="transmembrane region" description="Helical" evidence="7">
    <location>
        <begin position="313"/>
        <end position="334"/>
    </location>
</feature>
<evidence type="ECO:0000256" key="2">
    <source>
        <dbReference type="ARBA" id="ARBA00008929"/>
    </source>
</evidence>
<feature type="transmembrane region" description="Helical" evidence="7">
    <location>
        <begin position="49"/>
        <end position="73"/>
    </location>
</feature>
<comment type="subcellular location">
    <subcellularLocation>
        <location evidence="1">Cell membrane</location>
        <topology evidence="1">Multi-pass membrane protein</topology>
    </subcellularLocation>
</comment>
<dbReference type="PANTHER" id="PTHR43044">
    <property type="match status" value="1"/>
</dbReference>
<dbReference type="PATRIC" id="fig|1231392.3.peg.1454"/>
<evidence type="ECO:0000256" key="4">
    <source>
        <dbReference type="ARBA" id="ARBA00022692"/>
    </source>
</evidence>
<dbReference type="EMBL" id="AMGO01000021">
    <property type="protein sequence ID" value="EKE44610.1"/>
    <property type="molecule type" value="Genomic_DNA"/>
</dbReference>
<keyword evidence="4 7" id="KW-0812">Transmembrane</keyword>
<evidence type="ECO:0000313" key="8">
    <source>
        <dbReference type="EMBL" id="EKE44610.1"/>
    </source>
</evidence>
<keyword evidence="5 7" id="KW-1133">Transmembrane helix</keyword>
<feature type="transmembrane region" description="Helical" evidence="7">
    <location>
        <begin position="125"/>
        <end position="151"/>
    </location>
</feature>
<dbReference type="GO" id="GO:0005886">
    <property type="term" value="C:plasma membrane"/>
    <property type="evidence" value="ECO:0007669"/>
    <property type="project" value="UniProtKB-SubCell"/>
</dbReference>
<evidence type="ECO:0000256" key="1">
    <source>
        <dbReference type="ARBA" id="ARBA00004651"/>
    </source>
</evidence>
<dbReference type="Proteomes" id="UP000006765">
    <property type="component" value="Unassembled WGS sequence"/>
</dbReference>
<accession>K2I6K3</accession>
<keyword evidence="6 7" id="KW-0472">Membrane</keyword>
<gene>
    <name evidence="8" type="ORF">OCGS_1448</name>
</gene>
<feature type="transmembrane region" description="Helical" evidence="7">
    <location>
        <begin position="272"/>
        <end position="292"/>
    </location>
</feature>
<feature type="transmembrane region" description="Helical" evidence="7">
    <location>
        <begin position="354"/>
        <end position="372"/>
    </location>
</feature>
<feature type="transmembrane region" description="Helical" evidence="7">
    <location>
        <begin position="232"/>
        <end position="252"/>
    </location>
</feature>
<dbReference type="STRING" id="1231392.OCGS_1448"/>
<keyword evidence="3" id="KW-1003">Cell membrane</keyword>
<protein>
    <submittedName>
        <fullName evidence="8">Polysulfide reductase NrfD</fullName>
    </submittedName>
</protein>
<dbReference type="RefSeq" id="WP_007426600.1">
    <property type="nucleotide sequence ID" value="NZ_AMGO01000021.1"/>
</dbReference>
<name>K2I6K3_9RHOB</name>
<dbReference type="Pfam" id="PF03916">
    <property type="entry name" value="NrfD"/>
    <property type="match status" value="1"/>
</dbReference>
<evidence type="ECO:0000256" key="6">
    <source>
        <dbReference type="ARBA" id="ARBA00023136"/>
    </source>
</evidence>
<evidence type="ECO:0000256" key="7">
    <source>
        <dbReference type="SAM" id="Phobius"/>
    </source>
</evidence>
<feature type="transmembrane region" description="Helical" evidence="7">
    <location>
        <begin position="379"/>
        <end position="401"/>
    </location>
</feature>
<keyword evidence="9" id="KW-1185">Reference proteome</keyword>
<dbReference type="AlphaFoldDB" id="K2I6K3"/>
<comment type="caution">
    <text evidence="8">The sequence shown here is derived from an EMBL/GenBank/DDBJ whole genome shotgun (WGS) entry which is preliminary data.</text>
</comment>